<dbReference type="InterPro" id="IPR050297">
    <property type="entry name" value="LipidA_mod_glycosyltrf_83"/>
</dbReference>
<evidence type="ECO:0000313" key="11">
    <source>
        <dbReference type="Proteomes" id="UP000500857"/>
    </source>
</evidence>
<dbReference type="KEGG" id="oxy:HCG48_14720"/>
<feature type="transmembrane region" description="Helical" evidence="8">
    <location>
        <begin position="236"/>
        <end position="253"/>
    </location>
</feature>
<protein>
    <submittedName>
        <fullName evidence="10">Phospholipid carrier-dependent glycosyltransferase</fullName>
    </submittedName>
</protein>
<keyword evidence="5 8" id="KW-0812">Transmembrane</keyword>
<feature type="transmembrane region" description="Helical" evidence="8">
    <location>
        <begin position="382"/>
        <end position="401"/>
    </location>
</feature>
<evidence type="ECO:0000256" key="1">
    <source>
        <dbReference type="ARBA" id="ARBA00004651"/>
    </source>
</evidence>
<evidence type="ECO:0000256" key="5">
    <source>
        <dbReference type="ARBA" id="ARBA00022692"/>
    </source>
</evidence>
<sequence>MIELNSRWHRTIALGAIWLLQSGCDRLWFALDRSVPDWDRADYLTGALNYADALEHPHWFSGEWWTNLWLLSSKIPPGTYLATAVIHQIFGTGSDRATLVNLLFSAILLASTYGLGRILFNPKIGLWAAALCTLFPAFYRSRLDFLLDYPLTATVTLAFFCLTLWRSRTHSPRLHTRPPSRFKLPPTLEPWLWAAAFGMASGLALMVKQTALLFLSVPLLWAAIASFKGRKWSQCGQLSLSVAIAALVIYPWYRTNWLLILTGSKRATVDAAIAEGDPSLTSLDAWTYYAEQLPNHVSWLLAIVAIVGFLLYYRRRQKDLSPSPVPHPWRWLAVYLLGAYFFASVNINKDFRYVLPYLPAVAIALAYGLSCWRGKWARSVRWGTLGIAVLLALNHLFPWGFTLPGSALLGDRADRRPYTGPPWPHPEAIAEIINTSPYLQTTVGVLPSTPEINQHNVNYYGALADFQVYGRQVGTRLSQVDRDMRSLDWFVTKTGDPGSVPEDAYGAISAAIAQNPDLILQREWTLPIPETAGQQDPSTLQLYRRQPPGVAVEPIADRSPSLPVRLDRAIVPPASPPGVPVPVTYYWSGPWEPLQRGLAIVTWENDNGDRWLHDRAIAGGRLYSQIDTSVPVRVVDRTAMLPPADLPPGVYRLQVTYLNRETGEIYPIAAPEVSLTIDENATPTPAPELDWVTQLRSLSQAMPRGPDALGPVFEEVARINQYDPVQDYLAQAARSLEYRLQSQPERLDFIYNLTLARVLQRDPQGAIAALKRATVLDAQNPYAHAYLAFVYLYDWQPRSAREPLDRAFALAPDLEVLQLLSAVSYLMQGNLFGVWSQVEGFLPDRLKTILAIAFAAFVALSISALLSIFVLHRRRFGRKRGSKSM</sequence>
<dbReference type="AlphaFoldDB" id="A0A6H1U0J4"/>
<evidence type="ECO:0000313" key="10">
    <source>
        <dbReference type="EMBL" id="QIZ71680.1"/>
    </source>
</evidence>
<evidence type="ECO:0000256" key="2">
    <source>
        <dbReference type="ARBA" id="ARBA00022475"/>
    </source>
</evidence>
<dbReference type="SUPFAM" id="SSF48452">
    <property type="entry name" value="TPR-like"/>
    <property type="match status" value="1"/>
</dbReference>
<organism evidence="10 11">
    <name type="scientific">Oxynema aestuarii AP17</name>
    <dbReference type="NCBI Taxonomy" id="2064643"/>
    <lineage>
        <taxon>Bacteria</taxon>
        <taxon>Bacillati</taxon>
        <taxon>Cyanobacteriota</taxon>
        <taxon>Cyanophyceae</taxon>
        <taxon>Oscillatoriophycideae</taxon>
        <taxon>Oscillatoriales</taxon>
        <taxon>Oscillatoriaceae</taxon>
        <taxon>Oxynema</taxon>
        <taxon>Oxynema aestuarii</taxon>
    </lineage>
</organism>
<dbReference type="RefSeq" id="WP_168569832.1">
    <property type="nucleotide sequence ID" value="NZ_CP051167.1"/>
</dbReference>
<feature type="transmembrane region" description="Helical" evidence="8">
    <location>
        <begin position="329"/>
        <end position="347"/>
    </location>
</feature>
<feature type="transmembrane region" description="Helical" evidence="8">
    <location>
        <begin position="99"/>
        <end position="118"/>
    </location>
</feature>
<dbReference type="GO" id="GO:0009103">
    <property type="term" value="P:lipopolysaccharide biosynthetic process"/>
    <property type="evidence" value="ECO:0007669"/>
    <property type="project" value="UniProtKB-ARBA"/>
</dbReference>
<gene>
    <name evidence="10" type="ORF">HCG48_14720</name>
</gene>
<feature type="transmembrane region" description="Helical" evidence="8">
    <location>
        <begin position="191"/>
        <end position="224"/>
    </location>
</feature>
<feature type="transmembrane region" description="Helical" evidence="8">
    <location>
        <begin position="296"/>
        <end position="313"/>
    </location>
</feature>
<name>A0A6H1U0J4_9CYAN</name>
<dbReference type="GO" id="GO:0016763">
    <property type="term" value="F:pentosyltransferase activity"/>
    <property type="evidence" value="ECO:0007669"/>
    <property type="project" value="TreeGrafter"/>
</dbReference>
<keyword evidence="11" id="KW-1185">Reference proteome</keyword>
<dbReference type="Proteomes" id="UP000500857">
    <property type="component" value="Chromosome"/>
</dbReference>
<reference evidence="10 11" key="1">
    <citation type="submission" date="2020-04" db="EMBL/GenBank/DDBJ databases">
        <authorList>
            <person name="Basu S."/>
            <person name="Maruthanayagam V."/>
            <person name="Chakraborty S."/>
            <person name="Pramanik A."/>
            <person name="Mukherjee J."/>
            <person name="Brink B."/>
        </authorList>
    </citation>
    <scope>NUCLEOTIDE SEQUENCE [LARGE SCALE GENOMIC DNA]</scope>
    <source>
        <strain evidence="10 11">AP17</strain>
    </source>
</reference>
<dbReference type="GO" id="GO:0006493">
    <property type="term" value="P:protein O-linked glycosylation"/>
    <property type="evidence" value="ECO:0007669"/>
    <property type="project" value="InterPro"/>
</dbReference>
<keyword evidence="3" id="KW-0328">Glycosyltransferase</keyword>
<evidence type="ECO:0000259" key="9">
    <source>
        <dbReference type="Pfam" id="PF02366"/>
    </source>
</evidence>
<evidence type="ECO:0000256" key="8">
    <source>
        <dbReference type="SAM" id="Phobius"/>
    </source>
</evidence>
<dbReference type="InterPro" id="IPR011990">
    <property type="entry name" value="TPR-like_helical_dom_sf"/>
</dbReference>
<dbReference type="Gene3D" id="1.25.40.10">
    <property type="entry name" value="Tetratricopeptide repeat domain"/>
    <property type="match status" value="1"/>
</dbReference>
<feature type="domain" description="ArnT-like N-terminal" evidence="9">
    <location>
        <begin position="92"/>
        <end position="253"/>
    </location>
</feature>
<evidence type="ECO:0000256" key="6">
    <source>
        <dbReference type="ARBA" id="ARBA00022989"/>
    </source>
</evidence>
<dbReference type="PANTHER" id="PTHR33908:SF11">
    <property type="entry name" value="MEMBRANE PROTEIN"/>
    <property type="match status" value="1"/>
</dbReference>
<evidence type="ECO:0000256" key="4">
    <source>
        <dbReference type="ARBA" id="ARBA00022679"/>
    </source>
</evidence>
<feature type="transmembrane region" description="Helical" evidence="8">
    <location>
        <begin position="146"/>
        <end position="165"/>
    </location>
</feature>
<feature type="transmembrane region" description="Helical" evidence="8">
    <location>
        <begin position="353"/>
        <end position="370"/>
    </location>
</feature>
<dbReference type="GO" id="GO:0005886">
    <property type="term" value="C:plasma membrane"/>
    <property type="evidence" value="ECO:0007669"/>
    <property type="project" value="UniProtKB-SubCell"/>
</dbReference>
<dbReference type="EMBL" id="CP051167">
    <property type="protein sequence ID" value="QIZ71680.1"/>
    <property type="molecule type" value="Genomic_DNA"/>
</dbReference>
<keyword evidence="7 8" id="KW-0472">Membrane</keyword>
<dbReference type="InterPro" id="IPR003342">
    <property type="entry name" value="ArnT-like_N"/>
</dbReference>
<proteinExistence type="predicted"/>
<evidence type="ECO:0000256" key="7">
    <source>
        <dbReference type="ARBA" id="ARBA00023136"/>
    </source>
</evidence>
<dbReference type="PANTHER" id="PTHR33908">
    <property type="entry name" value="MANNOSYLTRANSFERASE YKCB-RELATED"/>
    <property type="match status" value="1"/>
</dbReference>
<keyword evidence="2" id="KW-1003">Cell membrane</keyword>
<accession>A0A6H1U0J4</accession>
<dbReference type="GO" id="GO:0000030">
    <property type="term" value="F:mannosyltransferase activity"/>
    <property type="evidence" value="ECO:0007669"/>
    <property type="project" value="InterPro"/>
</dbReference>
<keyword evidence="4 10" id="KW-0808">Transferase</keyword>
<feature type="transmembrane region" description="Helical" evidence="8">
    <location>
        <begin position="849"/>
        <end position="871"/>
    </location>
</feature>
<dbReference type="Pfam" id="PF02366">
    <property type="entry name" value="PMT"/>
    <property type="match status" value="1"/>
</dbReference>
<feature type="transmembrane region" description="Helical" evidence="8">
    <location>
        <begin position="124"/>
        <end position="139"/>
    </location>
</feature>
<evidence type="ECO:0000256" key="3">
    <source>
        <dbReference type="ARBA" id="ARBA00022676"/>
    </source>
</evidence>
<keyword evidence="6 8" id="KW-1133">Transmembrane helix</keyword>
<comment type="subcellular location">
    <subcellularLocation>
        <location evidence="1">Cell membrane</location>
        <topology evidence="1">Multi-pass membrane protein</topology>
    </subcellularLocation>
</comment>